<organism evidence="1 3">
    <name type="scientific">Entamoeba nuttalli</name>
    <dbReference type="NCBI Taxonomy" id="412467"/>
    <lineage>
        <taxon>Eukaryota</taxon>
        <taxon>Amoebozoa</taxon>
        <taxon>Evosea</taxon>
        <taxon>Archamoebae</taxon>
        <taxon>Mastigamoebida</taxon>
        <taxon>Entamoebidae</taxon>
        <taxon>Entamoeba</taxon>
    </lineage>
</organism>
<reference evidence="1 3" key="1">
    <citation type="journal article" date="2019" name="PLoS Negl. Trop. Dis.">
        <title>Whole genome sequencing of Entamoeba nuttalli reveals mammalian host-related molecular signatures and a novel octapeptide-repeat surface protein.</title>
        <authorList>
            <person name="Tanaka M."/>
            <person name="Makiuchi T."/>
            <person name="Komiyama T."/>
            <person name="Shiina T."/>
            <person name="Osaki K."/>
            <person name="Tachibana H."/>
        </authorList>
    </citation>
    <scope>NUCLEOTIDE SEQUENCE [LARGE SCALE GENOMIC DNA]</scope>
    <source>
        <strain evidence="1 3">P19-061405</strain>
    </source>
</reference>
<dbReference type="EMBL" id="BAAFRS010000058">
    <property type="protein sequence ID" value="GAB1220783.1"/>
    <property type="molecule type" value="Genomic_DNA"/>
</dbReference>
<dbReference type="EMBL" id="BAAFRS010000159">
    <property type="protein sequence ID" value="GAB1223688.1"/>
    <property type="molecule type" value="Genomic_DNA"/>
</dbReference>
<evidence type="ECO:0000313" key="3">
    <source>
        <dbReference type="Proteomes" id="UP001628156"/>
    </source>
</evidence>
<proteinExistence type="predicted"/>
<accession>A0ABQ0DD49</accession>
<name>A0ABQ0DD49_9EUKA</name>
<dbReference type="Proteomes" id="UP001628156">
    <property type="component" value="Unassembled WGS sequence"/>
</dbReference>
<evidence type="ECO:0000313" key="1">
    <source>
        <dbReference type="EMBL" id="GAB1220783.1"/>
    </source>
</evidence>
<comment type="caution">
    <text evidence="1">The sequence shown here is derived from an EMBL/GenBank/DDBJ whole genome shotgun (WGS) entry which is preliminary data.</text>
</comment>
<sequence>MFSQHINIDFLNNMFTQNLLSAVMYNKILYFNKSHVIRKLNVLYVDQTIIDILQLNSIEIMRHFNIDKFIHIEQSHHLNQNNVKENHLIEDVEHSNSSSTIPTTTIINLINNDKIMPKETDDSIKIITFNDNVTNTTNLINNESDNSDDFLNEIIDYFFLFNVESIYVLFIQLSPA</sequence>
<protein>
    <submittedName>
        <fullName evidence="1">Uncharacterized protein</fullName>
    </submittedName>
</protein>
<evidence type="ECO:0000313" key="2">
    <source>
        <dbReference type="EMBL" id="GAB1223688.1"/>
    </source>
</evidence>
<gene>
    <name evidence="1" type="ORF">ENUP19_0058G0022</name>
    <name evidence="2" type="ORF">ENUP19_0159G0005</name>
</gene>
<reference evidence="1" key="2">
    <citation type="submission" date="2024-08" db="EMBL/GenBank/DDBJ databases">
        <title>Draft genome assembly of Entamoeba nuttalli using a combination of long-read and short-read sequencing data.</title>
        <authorList>
            <person name="Tanaka M."/>
            <person name="Tachibana H."/>
        </authorList>
    </citation>
    <scope>NUCLEOTIDE SEQUENCE</scope>
    <source>
        <strain evidence="1">P19-061405</strain>
    </source>
</reference>
<keyword evidence="3" id="KW-1185">Reference proteome</keyword>